<keyword evidence="5" id="KW-1185">Reference proteome</keyword>
<dbReference type="AlphaFoldDB" id="A0A511VZS0"/>
<name>A0A511VZS0_9BACI</name>
<dbReference type="GO" id="GO:0005829">
    <property type="term" value="C:cytosol"/>
    <property type="evidence" value="ECO:0007669"/>
    <property type="project" value="TreeGrafter"/>
</dbReference>
<dbReference type="InterPro" id="IPR050807">
    <property type="entry name" value="TransReg_Diox_bact_type"/>
</dbReference>
<reference evidence="4 5" key="1">
    <citation type="submission" date="2019-07" db="EMBL/GenBank/DDBJ databases">
        <title>Whole genome shotgun sequence of Alkalibacillus haloalkaliphilus NBRC 103110.</title>
        <authorList>
            <person name="Hosoyama A."/>
            <person name="Uohara A."/>
            <person name="Ohji S."/>
            <person name="Ichikawa N."/>
        </authorList>
    </citation>
    <scope>NUCLEOTIDE SEQUENCE [LARGE SCALE GENOMIC DNA]</scope>
    <source>
        <strain evidence="4 5">NBRC 103110</strain>
    </source>
</reference>
<dbReference type="SMART" id="SM00530">
    <property type="entry name" value="HTH_XRE"/>
    <property type="match status" value="1"/>
</dbReference>
<evidence type="ECO:0000259" key="3">
    <source>
        <dbReference type="PROSITE" id="PS51500"/>
    </source>
</evidence>
<dbReference type="Pfam" id="PF01381">
    <property type="entry name" value="HTH_3"/>
    <property type="match status" value="1"/>
</dbReference>
<evidence type="ECO:0000313" key="5">
    <source>
        <dbReference type="Proteomes" id="UP000321440"/>
    </source>
</evidence>
<dbReference type="Pfam" id="PF08671">
    <property type="entry name" value="SinI"/>
    <property type="match status" value="1"/>
</dbReference>
<feature type="domain" description="HTH cro/C1-type" evidence="2">
    <location>
        <begin position="6"/>
        <end position="61"/>
    </location>
</feature>
<dbReference type="PROSITE" id="PS50943">
    <property type="entry name" value="HTH_CROC1"/>
    <property type="match status" value="1"/>
</dbReference>
<evidence type="ECO:0000259" key="2">
    <source>
        <dbReference type="PROSITE" id="PS50943"/>
    </source>
</evidence>
<proteinExistence type="predicted"/>
<dbReference type="Proteomes" id="UP000321440">
    <property type="component" value="Unassembled WGS sequence"/>
</dbReference>
<dbReference type="PROSITE" id="PS51500">
    <property type="entry name" value="SIN"/>
    <property type="match status" value="1"/>
</dbReference>
<dbReference type="CDD" id="cd00093">
    <property type="entry name" value="HTH_XRE"/>
    <property type="match status" value="1"/>
</dbReference>
<accession>A0A511VZS0</accession>
<dbReference type="GO" id="GO:0003700">
    <property type="term" value="F:DNA-binding transcription factor activity"/>
    <property type="evidence" value="ECO:0007669"/>
    <property type="project" value="TreeGrafter"/>
</dbReference>
<dbReference type="InterPro" id="IPR010982">
    <property type="entry name" value="Lambda_DNA-bd_dom_sf"/>
</dbReference>
<dbReference type="InterPro" id="IPR036281">
    <property type="entry name" value="SinR/SinI_dimer_dom_sf"/>
</dbReference>
<evidence type="ECO:0000313" key="4">
    <source>
        <dbReference type="EMBL" id="GEN44334.1"/>
    </source>
</evidence>
<gene>
    <name evidence="4" type="ORF">AHA02nite_01100</name>
</gene>
<dbReference type="RefSeq" id="WP_146813334.1">
    <property type="nucleotide sequence ID" value="NZ_BJYA01000001.1"/>
</dbReference>
<comment type="caution">
    <text evidence="4">The sequence shown here is derived from an EMBL/GenBank/DDBJ whole genome shotgun (WGS) entry which is preliminary data.</text>
</comment>
<feature type="domain" description="Sin" evidence="3">
    <location>
        <begin position="64"/>
        <end position="102"/>
    </location>
</feature>
<dbReference type="EMBL" id="BJYA01000001">
    <property type="protein sequence ID" value="GEN44334.1"/>
    <property type="molecule type" value="Genomic_DNA"/>
</dbReference>
<dbReference type="PANTHER" id="PTHR46797:SF13">
    <property type="entry name" value="HTH-TYPE TRANSCRIPTIONAL REGULATOR SINR"/>
    <property type="match status" value="1"/>
</dbReference>
<protein>
    <submittedName>
        <fullName evidence="4">Transcriptional regulator</fullName>
    </submittedName>
</protein>
<organism evidence="4 5">
    <name type="scientific">Alkalibacillus haloalkaliphilus</name>
    <dbReference type="NCBI Taxonomy" id="94136"/>
    <lineage>
        <taxon>Bacteria</taxon>
        <taxon>Bacillati</taxon>
        <taxon>Bacillota</taxon>
        <taxon>Bacilli</taxon>
        <taxon>Bacillales</taxon>
        <taxon>Bacillaceae</taxon>
        <taxon>Alkalibacillus</taxon>
    </lineage>
</organism>
<dbReference type="GO" id="GO:0046983">
    <property type="term" value="F:protein dimerization activity"/>
    <property type="evidence" value="ECO:0007669"/>
    <property type="project" value="InterPro"/>
</dbReference>
<keyword evidence="1" id="KW-0238">DNA-binding</keyword>
<dbReference type="OrthoDB" id="1859224at2"/>
<dbReference type="PANTHER" id="PTHR46797">
    <property type="entry name" value="HTH-TYPE TRANSCRIPTIONAL REGULATOR"/>
    <property type="match status" value="1"/>
</dbReference>
<evidence type="ECO:0000256" key="1">
    <source>
        <dbReference type="ARBA" id="ARBA00023125"/>
    </source>
</evidence>
<dbReference type="InterPro" id="IPR001387">
    <property type="entry name" value="Cro/C1-type_HTH"/>
</dbReference>
<dbReference type="SUPFAM" id="SSF47406">
    <property type="entry name" value="SinR repressor dimerisation domain-like"/>
    <property type="match status" value="1"/>
</dbReference>
<dbReference type="GO" id="GO:0003677">
    <property type="term" value="F:DNA binding"/>
    <property type="evidence" value="ECO:0007669"/>
    <property type="project" value="UniProtKB-KW"/>
</dbReference>
<dbReference type="SUPFAM" id="SSF47413">
    <property type="entry name" value="lambda repressor-like DNA-binding domains"/>
    <property type="match status" value="1"/>
</dbReference>
<sequence length="109" mass="12653">MIGERVKNYRKEAGMTLTQLAEEAGIAKSYLSAIERNIQQNPSIQFLEKVANVLNVDVDHLIKDPEEMSDEPLDREWEKLVKDAMDSGVSKDEFREFLEFNKWKKNQGH</sequence>
<dbReference type="InterPro" id="IPR010981">
    <property type="entry name" value="SinR/SinI_dimer_dom"/>
</dbReference>
<dbReference type="Gene3D" id="1.10.260.40">
    <property type="entry name" value="lambda repressor-like DNA-binding domains"/>
    <property type="match status" value="1"/>
</dbReference>